<proteinExistence type="predicted"/>
<dbReference type="Proteomes" id="UP001595548">
    <property type="component" value="Unassembled WGS sequence"/>
</dbReference>
<dbReference type="Pfam" id="PF11215">
    <property type="entry name" value="DUF3010"/>
    <property type="match status" value="1"/>
</dbReference>
<gene>
    <name evidence="1" type="ORF">ACFOEB_01785</name>
</gene>
<name>A0ABV7HJ61_9GAMM</name>
<reference evidence="2" key="1">
    <citation type="journal article" date="2019" name="Int. J. Syst. Evol. Microbiol.">
        <title>The Global Catalogue of Microorganisms (GCM) 10K type strain sequencing project: providing services to taxonomists for standard genome sequencing and annotation.</title>
        <authorList>
            <consortium name="The Broad Institute Genomics Platform"/>
            <consortium name="The Broad Institute Genome Sequencing Center for Infectious Disease"/>
            <person name="Wu L."/>
            <person name="Ma J."/>
        </authorList>
    </citation>
    <scope>NUCLEOTIDE SEQUENCE [LARGE SCALE GENOMIC DNA]</scope>
    <source>
        <strain evidence="2">KCTC 52141</strain>
    </source>
</reference>
<organism evidence="1 2">
    <name type="scientific">Gilvimarinus japonicus</name>
    <dbReference type="NCBI Taxonomy" id="1796469"/>
    <lineage>
        <taxon>Bacteria</taxon>
        <taxon>Pseudomonadati</taxon>
        <taxon>Pseudomonadota</taxon>
        <taxon>Gammaproteobacteria</taxon>
        <taxon>Cellvibrionales</taxon>
        <taxon>Cellvibrionaceae</taxon>
        <taxon>Gilvimarinus</taxon>
    </lineage>
</organism>
<protein>
    <submittedName>
        <fullName evidence="1">DUF3010 family protein</fullName>
    </submittedName>
</protein>
<evidence type="ECO:0000313" key="2">
    <source>
        <dbReference type="Proteomes" id="UP001595548"/>
    </source>
</evidence>
<sequence>MKICGVELTANDAVVCLLSLEQQQFMLPDCRVRKLSLPKEHTRDDLQKFQTTFAKLMEDYQVNKVVIRERMTKGKFAGGAVSFKLEAAIQLMTDIEVDTLSPAAIKQAISDNPLPILFSETGLKSFQEAAFTVAYASHMSA</sequence>
<dbReference type="InterPro" id="IPR021378">
    <property type="entry name" value="DUF3010"/>
</dbReference>
<dbReference type="RefSeq" id="WP_382414178.1">
    <property type="nucleotide sequence ID" value="NZ_AP031500.1"/>
</dbReference>
<comment type="caution">
    <text evidence="1">The sequence shown here is derived from an EMBL/GenBank/DDBJ whole genome shotgun (WGS) entry which is preliminary data.</text>
</comment>
<accession>A0ABV7HJ61</accession>
<evidence type="ECO:0000313" key="1">
    <source>
        <dbReference type="EMBL" id="MFC3153914.1"/>
    </source>
</evidence>
<dbReference type="EMBL" id="JBHRTL010000003">
    <property type="protein sequence ID" value="MFC3153914.1"/>
    <property type="molecule type" value="Genomic_DNA"/>
</dbReference>
<keyword evidence="2" id="KW-1185">Reference proteome</keyword>